<dbReference type="Proteomes" id="UP000722989">
    <property type="component" value="Unassembled WGS sequence"/>
</dbReference>
<name>A0ABX0XXV6_9ACTN</name>
<dbReference type="Pfam" id="PF02585">
    <property type="entry name" value="PIG-L"/>
    <property type="match status" value="1"/>
</dbReference>
<evidence type="ECO:0000256" key="1">
    <source>
        <dbReference type="ARBA" id="ARBA00022833"/>
    </source>
</evidence>
<accession>A0ABX0XXV6</accession>
<dbReference type="SUPFAM" id="SSF102588">
    <property type="entry name" value="LmbE-like"/>
    <property type="match status" value="1"/>
</dbReference>
<organism evidence="2 3">
    <name type="scientific">Planosporangium thailandense</name>
    <dbReference type="NCBI Taxonomy" id="765197"/>
    <lineage>
        <taxon>Bacteria</taxon>
        <taxon>Bacillati</taxon>
        <taxon>Actinomycetota</taxon>
        <taxon>Actinomycetes</taxon>
        <taxon>Micromonosporales</taxon>
        <taxon>Micromonosporaceae</taxon>
        <taxon>Planosporangium</taxon>
    </lineage>
</organism>
<reference evidence="2 3" key="1">
    <citation type="submission" date="2020-03" db="EMBL/GenBank/DDBJ databases">
        <title>WGS of the type strain of Planosporangium spp.</title>
        <authorList>
            <person name="Thawai C."/>
        </authorList>
    </citation>
    <scope>NUCLEOTIDE SEQUENCE [LARGE SCALE GENOMIC DNA]</scope>
    <source>
        <strain evidence="2 3">TBRC 5610</strain>
    </source>
</reference>
<protein>
    <submittedName>
        <fullName evidence="2">PIG-L family deacetylase</fullName>
    </submittedName>
</protein>
<dbReference type="Gene3D" id="3.40.50.10320">
    <property type="entry name" value="LmbE-like"/>
    <property type="match status" value="1"/>
</dbReference>
<dbReference type="PANTHER" id="PTHR12993:SF28">
    <property type="entry name" value="LMBE FAMILY PROTEIN"/>
    <property type="match status" value="1"/>
</dbReference>
<comment type="caution">
    <text evidence="2">The sequence shown here is derived from an EMBL/GenBank/DDBJ whole genome shotgun (WGS) entry which is preliminary data.</text>
</comment>
<keyword evidence="1" id="KW-0862">Zinc</keyword>
<evidence type="ECO:0000313" key="3">
    <source>
        <dbReference type="Proteomes" id="UP000722989"/>
    </source>
</evidence>
<keyword evidence="3" id="KW-1185">Reference proteome</keyword>
<proteinExistence type="predicted"/>
<evidence type="ECO:0000313" key="2">
    <source>
        <dbReference type="EMBL" id="NJC70210.1"/>
    </source>
</evidence>
<dbReference type="PANTHER" id="PTHR12993">
    <property type="entry name" value="N-ACETYLGLUCOSAMINYL-PHOSPHATIDYLINOSITOL DE-N-ACETYLASE-RELATED"/>
    <property type="match status" value="1"/>
</dbReference>
<gene>
    <name evidence="2" type="ORF">HC031_10885</name>
</gene>
<dbReference type="InterPro" id="IPR024078">
    <property type="entry name" value="LmbE-like_dom_sf"/>
</dbReference>
<dbReference type="InterPro" id="IPR003737">
    <property type="entry name" value="GlcNAc_PI_deacetylase-related"/>
</dbReference>
<dbReference type="EMBL" id="JAATVY010000005">
    <property type="protein sequence ID" value="NJC70210.1"/>
    <property type="molecule type" value="Genomic_DNA"/>
</dbReference>
<sequence length="260" mass="28691">MRAALRSGDVRSVFVTFPPSAEPLPDVQRVLCVLAHPDDVDFGSAGTVARWVDEGIEVAYLLVTRGDAGGFDDTPREQMPIIREAEQRAAAAAVGVKQVEFLDGYADGTLTPSLELRRDITAAIRRFRPDRVLTNSPLRRWERIAGPSHPDHLAVGEATTCAVYPDSRNPFAFPELLRDHGLQAWTVREVWYAAGPAPDHVVDITDTFDRKLAALRAHASQVSHIEGFEAMLRERHATQARGHGLPDGRLAESFTIIRTE</sequence>